<evidence type="ECO:0000313" key="3">
    <source>
        <dbReference type="EMBL" id="PJE70347.1"/>
    </source>
</evidence>
<feature type="transmembrane region" description="Helical" evidence="1">
    <location>
        <begin position="7"/>
        <end position="26"/>
    </location>
</feature>
<dbReference type="Pfam" id="PF10131">
    <property type="entry name" value="PTPS_related"/>
    <property type="match status" value="1"/>
</dbReference>
<keyword evidence="1" id="KW-0472">Membrane</keyword>
<accession>A0A2M8L807</accession>
<evidence type="ECO:0000313" key="4">
    <source>
        <dbReference type="Proteomes" id="UP000231579"/>
    </source>
</evidence>
<protein>
    <recommendedName>
        <fullName evidence="2">Membrane protein 6-pyruvoyl-tetrahydropterin synthase-related domain-containing protein</fullName>
    </recommendedName>
</protein>
<evidence type="ECO:0000259" key="2">
    <source>
        <dbReference type="Pfam" id="PF10131"/>
    </source>
</evidence>
<feature type="transmembrane region" description="Helical" evidence="1">
    <location>
        <begin position="150"/>
        <end position="167"/>
    </location>
</feature>
<organism evidence="3 4">
    <name type="scientific">Candidatus Shapirobacteria bacterium CG10_big_fil_rev_8_21_14_0_10_48_15</name>
    <dbReference type="NCBI Taxonomy" id="1974484"/>
    <lineage>
        <taxon>Bacteria</taxon>
        <taxon>Candidatus Shapironibacteriota</taxon>
    </lineage>
</organism>
<reference evidence="4" key="1">
    <citation type="submission" date="2017-09" db="EMBL/GenBank/DDBJ databases">
        <title>Depth-based differentiation of microbial function through sediment-hosted aquifers and enrichment of novel symbionts in the deep terrestrial subsurface.</title>
        <authorList>
            <person name="Probst A.J."/>
            <person name="Ladd B."/>
            <person name="Jarett J.K."/>
            <person name="Geller-Mcgrath D.E."/>
            <person name="Sieber C.M.K."/>
            <person name="Emerson J.B."/>
            <person name="Anantharaman K."/>
            <person name="Thomas B.C."/>
            <person name="Malmstrom R."/>
            <person name="Stieglmeier M."/>
            <person name="Klingl A."/>
            <person name="Woyke T."/>
            <person name="Ryan C.M."/>
            <person name="Banfield J.F."/>
        </authorList>
    </citation>
    <scope>NUCLEOTIDE SEQUENCE [LARGE SCALE GENOMIC DNA]</scope>
</reference>
<feature type="transmembrane region" description="Helical" evidence="1">
    <location>
        <begin position="540"/>
        <end position="560"/>
    </location>
</feature>
<gene>
    <name evidence="3" type="ORF">COU97_00080</name>
</gene>
<feature type="transmembrane region" description="Helical" evidence="1">
    <location>
        <begin position="73"/>
        <end position="93"/>
    </location>
</feature>
<dbReference type="Proteomes" id="UP000231579">
    <property type="component" value="Unassembled WGS sequence"/>
</dbReference>
<feature type="transmembrane region" description="Helical" evidence="1">
    <location>
        <begin position="285"/>
        <end position="306"/>
    </location>
</feature>
<feature type="domain" description="Membrane protein 6-pyruvoyl-tetrahydropterin synthase-related" evidence="2">
    <location>
        <begin position="71"/>
        <end position="241"/>
    </location>
</feature>
<sequence>MKRISPIAYHLLLIACLSCFAIWPLFHLGFFPMHDDTQVARVSQLAAALQDGQLPVRWVADLGYGYGYPLFNFYAPLAYYVGGFLNLVGFDALVATKMMFGLGIILAGVSMYFLAKEFWGRKGGVVAALFYVYAPYHAVQIYVRGSVGELWAYAFLPLVFLGVYRIFKVLPGAVLLAGLSLAAVILSHNLTALMLVPFLGIVLVILFFTSKNKKSFLILNSKFIILALGASAFYWLPALTEMRFTKVFGQLGGGADWRDHFVFPNQLWTGLWGFGGSAPGRLDGMSFAIGKLHWLAIGVSVALLICQICRGDPDGRLARLGGHKARSYILAANLAIFGLAIFLLLPLSSSVWQLVKPMAFIQYPWRFLVFAVLAASFAAGSLASLFPKTSMIYIIVSIALAAGVIGFNQKYFQPQKDISPDYLSEMNIKWTTSKVSDEYLPRDFPVPASQEEVAWQKVMVLSGQAQISQTVFKAHDYRFQVDAQTDSQVLVNLAYFPGWKVWIDDQPTEPQFANGKVLFNLPASQYQVKFHFANTPVRRVANLVSLASGLFLIIIGFHPLKQPFRSLGQ</sequence>
<keyword evidence="1" id="KW-1133">Transmembrane helix</keyword>
<dbReference type="AlphaFoldDB" id="A0A2M8L807"/>
<keyword evidence="1" id="KW-0812">Transmembrane</keyword>
<dbReference type="PROSITE" id="PS51257">
    <property type="entry name" value="PROKAR_LIPOPROTEIN"/>
    <property type="match status" value="1"/>
</dbReference>
<dbReference type="InterPro" id="IPR018776">
    <property type="entry name" value="Membrane_prot_PTPS-rel_domain"/>
</dbReference>
<comment type="caution">
    <text evidence="3">The sequence shown here is derived from an EMBL/GenBank/DDBJ whole genome shotgun (WGS) entry which is preliminary data.</text>
</comment>
<dbReference type="EMBL" id="PFEM01000003">
    <property type="protein sequence ID" value="PJE70347.1"/>
    <property type="molecule type" value="Genomic_DNA"/>
</dbReference>
<proteinExistence type="predicted"/>
<feature type="transmembrane region" description="Helical" evidence="1">
    <location>
        <begin position="216"/>
        <end position="236"/>
    </location>
</feature>
<feature type="transmembrane region" description="Helical" evidence="1">
    <location>
        <begin position="179"/>
        <end position="209"/>
    </location>
</feature>
<name>A0A2M8L807_9BACT</name>
<feature type="transmembrane region" description="Helical" evidence="1">
    <location>
        <begin position="100"/>
        <end position="119"/>
    </location>
</feature>
<feature type="transmembrane region" description="Helical" evidence="1">
    <location>
        <begin position="365"/>
        <end position="385"/>
    </location>
</feature>
<evidence type="ECO:0000256" key="1">
    <source>
        <dbReference type="SAM" id="Phobius"/>
    </source>
</evidence>
<feature type="transmembrane region" description="Helical" evidence="1">
    <location>
        <begin position="327"/>
        <end position="345"/>
    </location>
</feature>